<dbReference type="Pfam" id="PF09008">
    <property type="entry name" value="Head_binding"/>
    <property type="match status" value="1"/>
</dbReference>
<dbReference type="RefSeq" id="WP_119805459.1">
    <property type="nucleotide sequence ID" value="NZ_QYYG01000017.1"/>
</dbReference>
<protein>
    <submittedName>
        <fullName evidence="2">Phage tail protein</fullName>
    </submittedName>
</protein>
<proteinExistence type="predicted"/>
<reference evidence="2 3" key="1">
    <citation type="submission" date="2018-09" db="EMBL/GenBank/DDBJ databases">
        <title>Draft genome of a novel serratia sp. strain with antifungal activity.</title>
        <authorList>
            <person name="Dichmann S.I."/>
            <person name="Park B.P."/>
            <person name="Pathiraja D."/>
            <person name="Choi I.-G."/>
            <person name="Stougaard P."/>
            <person name="Hennessy R.C."/>
        </authorList>
    </citation>
    <scope>NUCLEOTIDE SEQUENCE [LARGE SCALE GENOMIC DNA]</scope>
    <source>
        <strain evidence="2 3">S40</strain>
    </source>
</reference>
<dbReference type="Gene3D" id="2.170.14.10">
    <property type="entry name" value="Phage P22 tailspike-like, N-terminal domain"/>
    <property type="match status" value="1"/>
</dbReference>
<evidence type="ECO:0000259" key="1">
    <source>
        <dbReference type="Pfam" id="PF09008"/>
    </source>
</evidence>
<dbReference type="AlphaFoldDB" id="A0AA92X002"/>
<accession>A0AA92X002</accession>
<dbReference type="EMBL" id="QYYG01000017">
    <property type="protein sequence ID" value="RJF52027.1"/>
    <property type="molecule type" value="Genomic_DNA"/>
</dbReference>
<dbReference type="InterPro" id="IPR009093">
    <property type="entry name" value="P22_tailspike_N"/>
</dbReference>
<dbReference type="Proteomes" id="UP000284338">
    <property type="component" value="Unassembled WGS sequence"/>
</dbReference>
<feature type="domain" description="Bacteriophage P22 tailspike N-terminal" evidence="1">
    <location>
        <begin position="1"/>
        <end position="114"/>
    </location>
</feature>
<evidence type="ECO:0000313" key="2">
    <source>
        <dbReference type="EMBL" id="RJF52027.1"/>
    </source>
</evidence>
<organism evidence="2 3">
    <name type="scientific">Serratia inhibens</name>
    <dbReference type="NCBI Taxonomy" id="2338073"/>
    <lineage>
        <taxon>Bacteria</taxon>
        <taxon>Pseudomonadati</taxon>
        <taxon>Pseudomonadota</taxon>
        <taxon>Gammaproteobacteria</taxon>
        <taxon>Enterobacterales</taxon>
        <taxon>Yersiniaceae</taxon>
        <taxon>Serratia</taxon>
    </lineage>
</organism>
<sequence length="652" mass="71862">MTDIIAQNVVVSMPSQLFTLANSFGAIANGHIYIGKIDADPTIVSNQIQVYMESANGNRVPVTQPIAINAGGYPVYSGQVAKFITTGEHSMAILDANNTRQFYFSNVFNYGWNQFKNQVMDELLSPKGASKIGFDIEEDYPKGTIGNTFNNFFKTCQYVQIYYDEIGNWDDAIFQAQMNIYLKGYSPKLVFPSGIIHLKRPILGAQALGDAIHTARPDLQFYNPVTGRYKSTWPTIIEGTYRKHYNAGTNPNAGTQIYLDLNNDADLTYQNYGIIHVGPTEAEQFNQSAMVKKAWPGTCVIRNVNLGSYLMTPSQYSGWCHGIVSFNGTQNLVENVQVYNVWGGGILFDWCWDSKITNCLIMRSGRMMDRTDYSAAETDIIERQLHSAIQVMMSPRGSGTLPSESSDNSNFIRIYDCHIEDNYGTADIMARGQASPIWIENCHFEADGVAPASSRKTAMALSAGITQFMGDPSLGWNENAANFGAYVYWYGGSMYANAYSYTARVGRYSELSLENIRFPNINKILVSSGNTPSKLSAVNSVLGDVQLNGGNAKDYPLSMTDCSANDITVSYVKGIRLTSCNISSLTVSNNTATATTPSILNGVIAGYISGIFSFAFGDVWLTSTTTESDYNVTNGTVRENFNSYSNYTGEYK</sequence>
<keyword evidence="3" id="KW-1185">Reference proteome</keyword>
<gene>
    <name evidence="2" type="ORF">D4100_25305</name>
</gene>
<evidence type="ECO:0000313" key="3">
    <source>
        <dbReference type="Proteomes" id="UP000284338"/>
    </source>
</evidence>
<dbReference type="SUPFAM" id="SSF51327">
    <property type="entry name" value="Head-binding domain of phage P22 tailspike protein"/>
    <property type="match status" value="1"/>
</dbReference>
<name>A0AA92X002_9GAMM</name>
<comment type="caution">
    <text evidence="2">The sequence shown here is derived from an EMBL/GenBank/DDBJ whole genome shotgun (WGS) entry which is preliminary data.</text>
</comment>
<dbReference type="InterPro" id="IPR036730">
    <property type="entry name" value="P22_tailspike_N_sf"/>
</dbReference>